<name>A0AAJ2P6S4_9BACT</name>
<organism evidence="3 4">
    <name type="scientific">Mesomycoplasma ovipneumoniae</name>
    <dbReference type="NCBI Taxonomy" id="29562"/>
    <lineage>
        <taxon>Bacteria</taxon>
        <taxon>Bacillati</taxon>
        <taxon>Mycoplasmatota</taxon>
        <taxon>Mycoplasmoidales</taxon>
        <taxon>Metamycoplasmataceae</taxon>
        <taxon>Mesomycoplasma</taxon>
    </lineage>
</organism>
<dbReference type="RefSeq" id="WP_318052499.1">
    <property type="nucleotide sequence ID" value="NZ_JAWPEX010000003.1"/>
</dbReference>
<comment type="caution">
    <text evidence="3">The sequence shown here is derived from an EMBL/GenBank/DDBJ whole genome shotgun (WGS) entry which is preliminary data.</text>
</comment>
<accession>A0AAJ2P6S4</accession>
<dbReference type="EMBL" id="JAWPEX010000003">
    <property type="protein sequence ID" value="MDW2898076.1"/>
    <property type="molecule type" value="Genomic_DNA"/>
</dbReference>
<keyword evidence="1" id="KW-1133">Transmembrane helix</keyword>
<keyword evidence="1" id="KW-0472">Membrane</keyword>
<dbReference type="Proteomes" id="UP001276398">
    <property type="component" value="Unassembled WGS sequence"/>
</dbReference>
<reference evidence="3" key="1">
    <citation type="submission" date="2023-10" db="EMBL/GenBank/DDBJ databases">
        <title>Genome sequences of Mycoplasma ovipneumoniae isolated from goats.</title>
        <authorList>
            <person name="Spergser J."/>
        </authorList>
    </citation>
    <scope>NUCLEOTIDE SEQUENCE</scope>
    <source>
        <strain evidence="2">168</strain>
        <strain evidence="3">279</strain>
    </source>
</reference>
<feature type="transmembrane region" description="Helical" evidence="1">
    <location>
        <begin position="58"/>
        <end position="86"/>
    </location>
</feature>
<dbReference type="AlphaFoldDB" id="A0AAJ2P6S4"/>
<sequence length="124" mass="14631">MKNNNKKISYYKKIISLYYKSTTPFTYIIFRWFILAIVVGLIAAGILFWNVFDLPVPPYIYVFIPLCILAVPLFLKTLLNSVYFFVSVKIIGKLLEKNWFLWLSIKLMTKSWENIADILLDHVE</sequence>
<evidence type="ECO:0000313" key="2">
    <source>
        <dbReference type="EMBL" id="MDW2893745.1"/>
    </source>
</evidence>
<evidence type="ECO:0000313" key="3">
    <source>
        <dbReference type="EMBL" id="MDW2898076.1"/>
    </source>
</evidence>
<feature type="transmembrane region" description="Helical" evidence="1">
    <location>
        <begin position="29"/>
        <end position="52"/>
    </location>
</feature>
<dbReference type="Proteomes" id="UP001286563">
    <property type="component" value="Unassembled WGS sequence"/>
</dbReference>
<evidence type="ECO:0000256" key="1">
    <source>
        <dbReference type="SAM" id="Phobius"/>
    </source>
</evidence>
<keyword evidence="1" id="KW-0812">Transmembrane</keyword>
<evidence type="ECO:0000313" key="4">
    <source>
        <dbReference type="Proteomes" id="UP001276398"/>
    </source>
</evidence>
<protein>
    <submittedName>
        <fullName evidence="3">Uncharacterized protein</fullName>
    </submittedName>
</protein>
<gene>
    <name evidence="2" type="ORF">R7U35_03475</name>
    <name evidence="3" type="ORF">R7V77_01945</name>
</gene>
<proteinExistence type="predicted"/>
<dbReference type="EMBL" id="JAWPFC010000012">
    <property type="protein sequence ID" value="MDW2893745.1"/>
    <property type="molecule type" value="Genomic_DNA"/>
</dbReference>